<evidence type="ECO:0000313" key="3">
    <source>
        <dbReference type="EMBL" id="CAE8675027.1"/>
    </source>
</evidence>
<sequence>GASKGADPVLRGDPGSGAGGRRADQHARAGRLGPPGRRRELRPWGASAGLRRERRLRERGLRARAAAGPSALRHRLPGQLWPARGRGVRAGERAGTGGGARILAKGAEDAGRQAAGAPSGPPGLPTGVMVVEQKFVDFLVGPGGQSLASINYAAGVTVALDQAAKFSGYSVANIYGPEASTDRAKLAIDFKLSQWLPRGMSRGPPGTGTSWFPAPGQMATSSPTSSQTTAKQPAAPLPALTAALVTAASAGTAGML</sequence>
<reference evidence="3" key="1">
    <citation type="submission" date="2021-02" db="EMBL/GenBank/DDBJ databases">
        <authorList>
            <person name="Dougan E. K."/>
            <person name="Rhodes N."/>
            <person name="Thang M."/>
            <person name="Chan C."/>
        </authorList>
    </citation>
    <scope>NUCLEOTIDE SEQUENCE</scope>
</reference>
<feature type="region of interest" description="Disordered" evidence="2">
    <location>
        <begin position="1"/>
        <end position="55"/>
    </location>
</feature>
<evidence type="ECO:0000313" key="4">
    <source>
        <dbReference type="Proteomes" id="UP000626109"/>
    </source>
</evidence>
<organism evidence="3 4">
    <name type="scientific">Polarella glacialis</name>
    <name type="common">Dinoflagellate</name>
    <dbReference type="NCBI Taxonomy" id="89957"/>
    <lineage>
        <taxon>Eukaryota</taxon>
        <taxon>Sar</taxon>
        <taxon>Alveolata</taxon>
        <taxon>Dinophyceae</taxon>
        <taxon>Suessiales</taxon>
        <taxon>Suessiaceae</taxon>
        <taxon>Polarella</taxon>
    </lineage>
</organism>
<keyword evidence="1" id="KW-0694">RNA-binding</keyword>
<dbReference type="Proteomes" id="UP000626109">
    <property type="component" value="Unassembled WGS sequence"/>
</dbReference>
<feature type="region of interest" description="Disordered" evidence="2">
    <location>
        <begin position="199"/>
        <end position="233"/>
    </location>
</feature>
<accession>A0A813JH86</accession>
<gene>
    <name evidence="3" type="ORF">PGLA2088_LOCUS19228</name>
</gene>
<dbReference type="AlphaFoldDB" id="A0A813JH86"/>
<protein>
    <submittedName>
        <fullName evidence="3">Uncharacterized protein</fullName>
    </submittedName>
</protein>
<feature type="compositionally biased region" description="Low complexity" evidence="2">
    <location>
        <begin position="220"/>
        <end position="233"/>
    </location>
</feature>
<evidence type="ECO:0000256" key="2">
    <source>
        <dbReference type="SAM" id="MobiDB-lite"/>
    </source>
</evidence>
<dbReference type="EMBL" id="CAJNNW010024969">
    <property type="protein sequence ID" value="CAE8675027.1"/>
    <property type="molecule type" value="Genomic_DNA"/>
</dbReference>
<proteinExistence type="predicted"/>
<dbReference type="GO" id="GO:0003723">
    <property type="term" value="F:RNA binding"/>
    <property type="evidence" value="ECO:0007669"/>
    <property type="project" value="UniProtKB-UniRule"/>
</dbReference>
<name>A0A813JH86_POLGL</name>
<dbReference type="CDD" id="cd00105">
    <property type="entry name" value="KH-I"/>
    <property type="match status" value="1"/>
</dbReference>
<dbReference type="SUPFAM" id="SSF54791">
    <property type="entry name" value="Eukaryotic type KH-domain (KH-domain type I)"/>
    <property type="match status" value="1"/>
</dbReference>
<evidence type="ECO:0000256" key="1">
    <source>
        <dbReference type="PROSITE-ProRule" id="PRU00117"/>
    </source>
</evidence>
<dbReference type="PROSITE" id="PS50084">
    <property type="entry name" value="KH_TYPE_1"/>
    <property type="match status" value="1"/>
</dbReference>
<comment type="caution">
    <text evidence="3">The sequence shown here is derived from an EMBL/GenBank/DDBJ whole genome shotgun (WGS) entry which is preliminary data.</text>
</comment>
<feature type="non-terminal residue" evidence="3">
    <location>
        <position position="1"/>
    </location>
</feature>
<dbReference type="InterPro" id="IPR036612">
    <property type="entry name" value="KH_dom_type_1_sf"/>
</dbReference>